<dbReference type="GO" id="GO:0000981">
    <property type="term" value="F:DNA-binding transcription factor activity, RNA polymerase II-specific"/>
    <property type="evidence" value="ECO:0007669"/>
    <property type="project" value="InterPro"/>
</dbReference>
<dbReference type="HOGENOM" id="CLU_007548_1_0_1"/>
<sequence>MDAADLFRRAQSSVNQVREAKAFRESSHESDDHGAPRIAHTLTACCRCRQRKTRCDPNLPRCLPCERAGALCEYFDTSKGKKIPRTYVIKLQDKVRALEAELGQYTEEEGFPQKPEDIVRPGGLIRLGEDDETPRFLGPSSGIAMTRLVMEEAKKYTDSRTIRELVPEVRQRRPPIQSPETSSGRKKSYPMISAVPAPTLPSRLVTDKLIEVFNQKAQYLSPTLHEPTFAKDLQEVYDGSMDAHKNFVLRMVLAISMQKLDAQYSGLADSYYLAAMAYMEEVIRPKDIRTLQCLILVAQYSLLTPTRTAIYYIVGLATRLCQQLGLAEEKTITQGVSLGLVNPIQLDMRRRLSWIIFSMELGLAHSMGRPNAFATGEDHFDVGFFEMVDDELITKDGVLSGPVSEKKAVAIHFLRMRLLQAEIRRVLYQKKRVEPRNEDHPWYADMEKKLKDWLDSCPQTPSWSKSWFSSRYNTMIVTLRRPSPQVPKPVPKSAIMCYDASAQNVKSSSKQVEAGMVDITWIFLLTVFQSINTILWSISYPEVRALHTKDELEEVVDIALELITSCRERWPGTAAASQLYSKLAKACLRSYDVPPPKSVKEHKEQPLAPASLSTNSPASLTDGNSPSASEHSSATNGSMAHSHVSFQTPPPQFGYVFNQMPEQIPRYDYSMPPPQPAFRSNSIFGPSSRSSDRRFSYFPPDFTQTHGLANSWNPMPDTHPQPQAHAINPGIADPAYMMNNSTFSFSSFAFGEQDYDVHMRQGSLSSQQQIELMQTLETDGMAEIDQFMNMTTQYATNAPLKFENGVM</sequence>
<dbReference type="InterPro" id="IPR007219">
    <property type="entry name" value="XnlR_reg_dom"/>
</dbReference>
<dbReference type="CDD" id="cd12148">
    <property type="entry name" value="fungal_TF_MHR"/>
    <property type="match status" value="1"/>
</dbReference>
<dbReference type="OrthoDB" id="5416384at2759"/>
<evidence type="ECO:0000256" key="3">
    <source>
        <dbReference type="ARBA" id="ARBA00022833"/>
    </source>
</evidence>
<dbReference type="PANTHER" id="PTHR47782">
    <property type="entry name" value="ZN(II)2CYS6 TRANSCRIPTION FACTOR (EUROFUNG)-RELATED"/>
    <property type="match status" value="1"/>
</dbReference>
<dbReference type="AlphaFoldDB" id="S3D2Y8"/>
<evidence type="ECO:0000256" key="1">
    <source>
        <dbReference type="ARBA" id="ARBA00004123"/>
    </source>
</evidence>
<dbReference type="GO" id="GO:0005634">
    <property type="term" value="C:nucleus"/>
    <property type="evidence" value="ECO:0007669"/>
    <property type="project" value="UniProtKB-SubCell"/>
</dbReference>
<evidence type="ECO:0000313" key="10">
    <source>
        <dbReference type="EMBL" id="EPE31534.1"/>
    </source>
</evidence>
<dbReference type="GO" id="GO:0045944">
    <property type="term" value="P:positive regulation of transcription by RNA polymerase II"/>
    <property type="evidence" value="ECO:0007669"/>
    <property type="project" value="TreeGrafter"/>
</dbReference>
<dbReference type="RefSeq" id="XP_008081263.1">
    <property type="nucleotide sequence ID" value="XM_008083072.1"/>
</dbReference>
<dbReference type="Pfam" id="PF04082">
    <property type="entry name" value="Fungal_trans"/>
    <property type="match status" value="1"/>
</dbReference>
<dbReference type="CDD" id="cd00067">
    <property type="entry name" value="GAL4"/>
    <property type="match status" value="1"/>
</dbReference>
<feature type="region of interest" description="Disordered" evidence="8">
    <location>
        <begin position="170"/>
        <end position="189"/>
    </location>
</feature>
<dbReference type="SMART" id="SM00066">
    <property type="entry name" value="GAL4"/>
    <property type="match status" value="1"/>
</dbReference>
<evidence type="ECO:0000256" key="6">
    <source>
        <dbReference type="ARBA" id="ARBA00023163"/>
    </source>
</evidence>
<dbReference type="STRING" id="1116229.S3D2Y8"/>
<keyword evidence="6" id="KW-0804">Transcription</keyword>
<keyword evidence="11" id="KW-1185">Reference proteome</keyword>
<keyword evidence="5 10" id="KW-0238">DNA-binding</keyword>
<dbReference type="Proteomes" id="UP000016922">
    <property type="component" value="Unassembled WGS sequence"/>
</dbReference>
<evidence type="ECO:0000313" key="11">
    <source>
        <dbReference type="Proteomes" id="UP000016922"/>
    </source>
</evidence>
<dbReference type="EMBL" id="KE145361">
    <property type="protein sequence ID" value="EPE31534.1"/>
    <property type="molecule type" value="Genomic_DNA"/>
</dbReference>
<accession>S3D2Y8</accession>
<keyword evidence="2" id="KW-0479">Metal-binding</keyword>
<dbReference type="InterPro" id="IPR001138">
    <property type="entry name" value="Zn2Cys6_DnaBD"/>
</dbReference>
<keyword evidence="7" id="KW-0539">Nucleus</keyword>
<evidence type="ECO:0000256" key="4">
    <source>
        <dbReference type="ARBA" id="ARBA00023015"/>
    </source>
</evidence>
<proteinExistence type="predicted"/>
<dbReference type="PROSITE" id="PS50048">
    <property type="entry name" value="ZN2_CY6_FUNGAL_2"/>
    <property type="match status" value="1"/>
</dbReference>
<dbReference type="SMART" id="SM00906">
    <property type="entry name" value="Fungal_trans"/>
    <property type="match status" value="1"/>
</dbReference>
<reference evidence="10 11" key="1">
    <citation type="journal article" date="2013" name="BMC Genomics">
        <title>Genomics-driven discovery of the pneumocandin biosynthetic gene cluster in the fungus Glarea lozoyensis.</title>
        <authorList>
            <person name="Chen L."/>
            <person name="Yue Q."/>
            <person name="Zhang X."/>
            <person name="Xiang M."/>
            <person name="Wang C."/>
            <person name="Li S."/>
            <person name="Che Y."/>
            <person name="Ortiz-Lopez F.J."/>
            <person name="Bills G.F."/>
            <person name="Liu X."/>
            <person name="An Z."/>
        </authorList>
    </citation>
    <scope>NUCLEOTIDE SEQUENCE [LARGE SCALE GENOMIC DNA]</scope>
    <source>
        <strain evidence="11">ATCC 20868 / MF5171</strain>
    </source>
</reference>
<dbReference type="InterPro" id="IPR052202">
    <property type="entry name" value="Yeast_MetPath_Reg"/>
</dbReference>
<dbReference type="SUPFAM" id="SSF57701">
    <property type="entry name" value="Zn2/Cys6 DNA-binding domain"/>
    <property type="match status" value="1"/>
</dbReference>
<protein>
    <submittedName>
        <fullName evidence="10">Zn2/Cys6 DNA-binding protein</fullName>
    </submittedName>
</protein>
<dbReference type="Gene3D" id="4.10.240.10">
    <property type="entry name" value="Zn(2)-C6 fungal-type DNA-binding domain"/>
    <property type="match status" value="1"/>
</dbReference>
<dbReference type="Pfam" id="PF00172">
    <property type="entry name" value="Zn_clus"/>
    <property type="match status" value="1"/>
</dbReference>
<evidence type="ECO:0000256" key="8">
    <source>
        <dbReference type="SAM" id="MobiDB-lite"/>
    </source>
</evidence>
<dbReference type="eggNOG" id="ENOG502RVD5">
    <property type="taxonomic scope" value="Eukaryota"/>
</dbReference>
<keyword evidence="4" id="KW-0805">Transcription regulation</keyword>
<dbReference type="GO" id="GO:0006351">
    <property type="term" value="P:DNA-templated transcription"/>
    <property type="evidence" value="ECO:0007669"/>
    <property type="project" value="InterPro"/>
</dbReference>
<dbReference type="PROSITE" id="PS00463">
    <property type="entry name" value="ZN2_CY6_FUNGAL_1"/>
    <property type="match status" value="1"/>
</dbReference>
<feature type="domain" description="Zn(2)-C6 fungal-type" evidence="9">
    <location>
        <begin position="44"/>
        <end position="74"/>
    </location>
</feature>
<dbReference type="GO" id="GO:0043565">
    <property type="term" value="F:sequence-specific DNA binding"/>
    <property type="evidence" value="ECO:0007669"/>
    <property type="project" value="TreeGrafter"/>
</dbReference>
<feature type="compositionally biased region" description="Polar residues" evidence="8">
    <location>
        <begin position="611"/>
        <end position="645"/>
    </location>
</feature>
<dbReference type="OMA" id="WPVLHEK"/>
<dbReference type="InterPro" id="IPR036864">
    <property type="entry name" value="Zn2-C6_fun-type_DNA-bd_sf"/>
</dbReference>
<name>S3D2Y8_GLAL2</name>
<dbReference type="GeneID" id="19471331"/>
<evidence type="ECO:0000256" key="5">
    <source>
        <dbReference type="ARBA" id="ARBA00023125"/>
    </source>
</evidence>
<dbReference type="GO" id="GO:0008270">
    <property type="term" value="F:zinc ion binding"/>
    <property type="evidence" value="ECO:0007669"/>
    <property type="project" value="InterPro"/>
</dbReference>
<organism evidence="10 11">
    <name type="scientific">Glarea lozoyensis (strain ATCC 20868 / MF5171)</name>
    <dbReference type="NCBI Taxonomy" id="1116229"/>
    <lineage>
        <taxon>Eukaryota</taxon>
        <taxon>Fungi</taxon>
        <taxon>Dikarya</taxon>
        <taxon>Ascomycota</taxon>
        <taxon>Pezizomycotina</taxon>
        <taxon>Leotiomycetes</taxon>
        <taxon>Helotiales</taxon>
        <taxon>Helotiaceae</taxon>
        <taxon>Glarea</taxon>
    </lineage>
</organism>
<dbReference type="KEGG" id="glz:GLAREA_12290"/>
<evidence type="ECO:0000259" key="9">
    <source>
        <dbReference type="PROSITE" id="PS50048"/>
    </source>
</evidence>
<keyword evidence="3" id="KW-0862">Zinc</keyword>
<gene>
    <name evidence="10" type="ORF">GLAREA_12290</name>
</gene>
<comment type="subcellular location">
    <subcellularLocation>
        <location evidence="1">Nucleus</location>
    </subcellularLocation>
</comment>
<dbReference type="PANTHER" id="PTHR47782:SF8">
    <property type="entry name" value="ZN(II)2CYS6 TRANSCRIPTION FACTOR (EUROFUNG)"/>
    <property type="match status" value="1"/>
</dbReference>
<feature type="region of interest" description="Disordered" evidence="8">
    <location>
        <begin position="595"/>
        <end position="645"/>
    </location>
</feature>
<evidence type="ECO:0000256" key="7">
    <source>
        <dbReference type="ARBA" id="ARBA00023242"/>
    </source>
</evidence>
<evidence type="ECO:0000256" key="2">
    <source>
        <dbReference type="ARBA" id="ARBA00022723"/>
    </source>
</evidence>